<keyword evidence="4" id="KW-1185">Reference proteome</keyword>
<dbReference type="InterPro" id="IPR013087">
    <property type="entry name" value="Znf_C2H2_type"/>
</dbReference>
<dbReference type="SUPFAM" id="SSF81383">
    <property type="entry name" value="F-box domain"/>
    <property type="match status" value="1"/>
</dbReference>
<accession>A0A9Q8ZJW2</accession>
<dbReference type="PROSITE" id="PS00028">
    <property type="entry name" value="ZINC_FINGER_C2H2_1"/>
    <property type="match status" value="1"/>
</dbReference>
<dbReference type="OrthoDB" id="5397557at2759"/>
<evidence type="ECO:0000256" key="1">
    <source>
        <dbReference type="SAM" id="MobiDB-lite"/>
    </source>
</evidence>
<reference evidence="3" key="1">
    <citation type="submission" date="2021-12" db="EMBL/GenBank/DDBJ databases">
        <title>Curvularia clavata genome.</title>
        <authorList>
            <person name="Cao Y."/>
        </authorList>
    </citation>
    <scope>NUCLEOTIDE SEQUENCE</scope>
    <source>
        <strain evidence="3">Yc1106</strain>
    </source>
</reference>
<dbReference type="VEuPathDB" id="FungiDB:yc1106_10123"/>
<evidence type="ECO:0000259" key="2">
    <source>
        <dbReference type="PROSITE" id="PS00028"/>
    </source>
</evidence>
<sequence>MLPEFTCNLLETLPLPPWKEELVWNLHATNKWEKRIPFSYYVQPTMSTTTYASRRQATFFHQFSLLPAELQFRVLSFCPATTLFQLMRVSSVLRTEASKLFWSNPDAYFLVEAYWLLNGGFPGYHCYDPAFLENVQNVEIEYEPSTNNEIWPRFTGNSKIRLDLISTFWESVKWRFPQVKKIVINQNGEPRIWKSADTVPPPLQALVEACPPTIDIRVLVSERKPLPNAEINTEIQPVTTWQRSVYQFTSTHTWTKVESRHSQTILLPIGQFDGLVGRFEMLKQRCARIRLQRYGLWPLAIQALDRHHFDSGRNNPFACPWPACDAYFDRAGAWTTHAAISHYHYPSQLSILPDDIQSLWEQHVGLLEESQKQAKTQFRKIREEWENAGLDGRGMIERTWREQLGTDNRRDASSQETRENKTWESFVNWANGDDY</sequence>
<dbReference type="AlphaFoldDB" id="A0A9Q8ZJW2"/>
<proteinExistence type="predicted"/>
<feature type="compositionally biased region" description="Basic and acidic residues" evidence="1">
    <location>
        <begin position="407"/>
        <end position="422"/>
    </location>
</feature>
<evidence type="ECO:0000313" key="4">
    <source>
        <dbReference type="Proteomes" id="UP001056012"/>
    </source>
</evidence>
<dbReference type="Proteomes" id="UP001056012">
    <property type="component" value="Chromosome 8"/>
</dbReference>
<organism evidence="3 4">
    <name type="scientific">Curvularia clavata</name>
    <dbReference type="NCBI Taxonomy" id="95742"/>
    <lineage>
        <taxon>Eukaryota</taxon>
        <taxon>Fungi</taxon>
        <taxon>Dikarya</taxon>
        <taxon>Ascomycota</taxon>
        <taxon>Pezizomycotina</taxon>
        <taxon>Dothideomycetes</taxon>
        <taxon>Pleosporomycetidae</taxon>
        <taxon>Pleosporales</taxon>
        <taxon>Pleosporineae</taxon>
        <taxon>Pleosporaceae</taxon>
        <taxon>Curvularia</taxon>
    </lineage>
</organism>
<name>A0A9Q8ZJW2_CURCL</name>
<protein>
    <recommendedName>
        <fullName evidence="2">C2H2-type domain-containing protein</fullName>
    </recommendedName>
</protein>
<feature type="domain" description="C2H2-type" evidence="2">
    <location>
        <begin position="319"/>
        <end position="342"/>
    </location>
</feature>
<gene>
    <name evidence="3" type="ORF">yc1106_10123</name>
</gene>
<evidence type="ECO:0000313" key="3">
    <source>
        <dbReference type="EMBL" id="USP82849.1"/>
    </source>
</evidence>
<dbReference type="EMBL" id="CP089281">
    <property type="protein sequence ID" value="USP82849.1"/>
    <property type="molecule type" value="Genomic_DNA"/>
</dbReference>
<feature type="region of interest" description="Disordered" evidence="1">
    <location>
        <begin position="402"/>
        <end position="423"/>
    </location>
</feature>
<dbReference type="InterPro" id="IPR036047">
    <property type="entry name" value="F-box-like_dom_sf"/>
</dbReference>